<protein>
    <submittedName>
        <fullName evidence="1">Uncharacterized protein</fullName>
    </submittedName>
</protein>
<reference evidence="1" key="2">
    <citation type="journal article" date="2015" name="Data Brief">
        <title>Shoot transcriptome of the giant reed, Arundo donax.</title>
        <authorList>
            <person name="Barrero R.A."/>
            <person name="Guerrero F.D."/>
            <person name="Moolhuijzen P."/>
            <person name="Goolsby J.A."/>
            <person name="Tidwell J."/>
            <person name="Bellgard S.E."/>
            <person name="Bellgard M.I."/>
        </authorList>
    </citation>
    <scope>NUCLEOTIDE SEQUENCE</scope>
    <source>
        <tissue evidence="1">Shoot tissue taken approximately 20 cm above the soil surface</tissue>
    </source>
</reference>
<accession>A0A0A8YGQ7</accession>
<organism evidence="1">
    <name type="scientific">Arundo donax</name>
    <name type="common">Giant reed</name>
    <name type="synonym">Donax arundinaceus</name>
    <dbReference type="NCBI Taxonomy" id="35708"/>
    <lineage>
        <taxon>Eukaryota</taxon>
        <taxon>Viridiplantae</taxon>
        <taxon>Streptophyta</taxon>
        <taxon>Embryophyta</taxon>
        <taxon>Tracheophyta</taxon>
        <taxon>Spermatophyta</taxon>
        <taxon>Magnoliopsida</taxon>
        <taxon>Liliopsida</taxon>
        <taxon>Poales</taxon>
        <taxon>Poaceae</taxon>
        <taxon>PACMAD clade</taxon>
        <taxon>Arundinoideae</taxon>
        <taxon>Arundineae</taxon>
        <taxon>Arundo</taxon>
    </lineage>
</organism>
<reference evidence="1" key="1">
    <citation type="submission" date="2014-09" db="EMBL/GenBank/DDBJ databases">
        <authorList>
            <person name="Magalhaes I.L.F."/>
            <person name="Oliveira U."/>
            <person name="Santos F.R."/>
            <person name="Vidigal T.H.D.A."/>
            <person name="Brescovit A.D."/>
            <person name="Santos A.J."/>
        </authorList>
    </citation>
    <scope>NUCLEOTIDE SEQUENCE</scope>
    <source>
        <tissue evidence="1">Shoot tissue taken approximately 20 cm above the soil surface</tissue>
    </source>
</reference>
<proteinExistence type="predicted"/>
<sequence>MSVWFRLVRFVRALFVHV</sequence>
<dbReference type="EMBL" id="GBRH01272874">
    <property type="protein sequence ID" value="JAD25021.1"/>
    <property type="molecule type" value="Transcribed_RNA"/>
</dbReference>
<evidence type="ECO:0000313" key="1">
    <source>
        <dbReference type="EMBL" id="JAD25021.1"/>
    </source>
</evidence>
<dbReference type="AlphaFoldDB" id="A0A0A8YGQ7"/>
<name>A0A0A8YGQ7_ARUDO</name>